<dbReference type="SUPFAM" id="SSF81767">
    <property type="entry name" value="Pre-protein crosslinking domain of SecA"/>
    <property type="match status" value="1"/>
</dbReference>
<dbReference type="PROSITE" id="PS51192">
    <property type="entry name" value="HELICASE_ATP_BIND_1"/>
    <property type="match status" value="1"/>
</dbReference>
<reference evidence="14 15" key="1">
    <citation type="journal article" date="2020" name="Arch. Microbiol.">
        <title>Bradyrhizobium campsiandrae sp. nov., a nitrogen-fixing bacterial strain isolated from a native leguminous tree from the Amazon adapted to flooded conditions.</title>
        <authorList>
            <person name="Cabral Michel D."/>
            <person name="Martins da Costa E."/>
            <person name="Azarias Guimaraes A."/>
            <person name="Soares de Carvalho T."/>
            <person name="Santos de Castro Caputo P."/>
            <person name="Willems A."/>
            <person name="de Souza Moreira F.M."/>
        </authorList>
    </citation>
    <scope>NUCLEOTIDE SEQUENCE [LARGE SCALE GENOMIC DNA]</scope>
    <source>
        <strain evidence="15">INPA 384B</strain>
    </source>
</reference>
<keyword evidence="4" id="KW-0997">Cell inner membrane</keyword>
<dbReference type="PROSITE" id="PS51194">
    <property type="entry name" value="HELICASE_CTER"/>
    <property type="match status" value="1"/>
</dbReference>
<dbReference type="PROSITE" id="PS51196">
    <property type="entry name" value="SECA_MOTOR_DEAD"/>
    <property type="match status" value="1"/>
</dbReference>
<organism evidence="14 15">
    <name type="scientific">Bradyrhizobium campsiandrae</name>
    <dbReference type="NCBI Taxonomy" id="1729892"/>
    <lineage>
        <taxon>Bacteria</taxon>
        <taxon>Pseudomonadati</taxon>
        <taxon>Pseudomonadota</taxon>
        <taxon>Alphaproteobacteria</taxon>
        <taxon>Hyphomicrobiales</taxon>
        <taxon>Nitrobacteraceae</taxon>
        <taxon>Bradyrhizobium</taxon>
    </lineage>
</organism>
<dbReference type="InterPro" id="IPR014018">
    <property type="entry name" value="SecA_motor_DEAD"/>
</dbReference>
<keyword evidence="6" id="KW-0067">ATP-binding</keyword>
<keyword evidence="15" id="KW-1185">Reference proteome</keyword>
<keyword evidence="7" id="KW-0653">Protein transport</keyword>
<evidence type="ECO:0000256" key="5">
    <source>
        <dbReference type="ARBA" id="ARBA00022741"/>
    </source>
</evidence>
<dbReference type="InterPro" id="IPR000185">
    <property type="entry name" value="SecA"/>
</dbReference>
<evidence type="ECO:0000256" key="7">
    <source>
        <dbReference type="ARBA" id="ARBA00022927"/>
    </source>
</evidence>
<protein>
    <recommendedName>
        <fullName evidence="16">Protein translocase subunit SecA</fullName>
    </recommendedName>
</protein>
<keyword evidence="2" id="KW-1003">Cell membrane</keyword>
<keyword evidence="9" id="KW-0811">Translocation</keyword>
<proteinExistence type="predicted"/>
<evidence type="ECO:0000313" key="14">
    <source>
        <dbReference type="EMBL" id="MBC9978813.1"/>
    </source>
</evidence>
<evidence type="ECO:0000256" key="10">
    <source>
        <dbReference type="ARBA" id="ARBA00023136"/>
    </source>
</evidence>
<evidence type="ECO:0000256" key="9">
    <source>
        <dbReference type="ARBA" id="ARBA00023010"/>
    </source>
</evidence>
<dbReference type="SMART" id="SM00958">
    <property type="entry name" value="SecA_PP_bind"/>
    <property type="match status" value="1"/>
</dbReference>
<evidence type="ECO:0000259" key="12">
    <source>
        <dbReference type="PROSITE" id="PS51194"/>
    </source>
</evidence>
<dbReference type="InterPro" id="IPR011115">
    <property type="entry name" value="SecA_DEAD"/>
</dbReference>
<dbReference type="CDD" id="cd17928">
    <property type="entry name" value="DEXDc_SecA"/>
    <property type="match status" value="1"/>
</dbReference>
<dbReference type="PANTHER" id="PTHR30612:SF0">
    <property type="entry name" value="CHLOROPLAST PROTEIN-TRANSPORTING ATPASE"/>
    <property type="match status" value="1"/>
</dbReference>
<evidence type="ECO:0000256" key="8">
    <source>
        <dbReference type="ARBA" id="ARBA00022967"/>
    </source>
</evidence>
<dbReference type="SUPFAM" id="SSF52540">
    <property type="entry name" value="P-loop containing nucleoside triphosphate hydrolases"/>
    <property type="match status" value="2"/>
</dbReference>
<evidence type="ECO:0000256" key="4">
    <source>
        <dbReference type="ARBA" id="ARBA00022519"/>
    </source>
</evidence>
<gene>
    <name evidence="14" type="ORF">HA482_11390</name>
</gene>
<dbReference type="Gene3D" id="3.40.50.300">
    <property type="entry name" value="P-loop containing nucleotide triphosphate hydrolases"/>
    <property type="match status" value="2"/>
</dbReference>
<evidence type="ECO:0008006" key="16">
    <source>
        <dbReference type="Google" id="ProtNLM"/>
    </source>
</evidence>
<evidence type="ECO:0000313" key="15">
    <source>
        <dbReference type="Proteomes" id="UP000639516"/>
    </source>
</evidence>
<evidence type="ECO:0000256" key="6">
    <source>
        <dbReference type="ARBA" id="ARBA00022840"/>
    </source>
</evidence>
<feature type="domain" description="SecA family profile" evidence="13">
    <location>
        <begin position="33"/>
        <end position="625"/>
    </location>
</feature>
<dbReference type="InterPro" id="IPR001650">
    <property type="entry name" value="Helicase_C-like"/>
</dbReference>
<keyword evidence="1" id="KW-0813">Transport</keyword>
<evidence type="ECO:0000256" key="2">
    <source>
        <dbReference type="ARBA" id="ARBA00022475"/>
    </source>
</evidence>
<sequence length="660" mass="71501">MSDALATMDLALPRAFAHSRRMAQEREVDSAVTWMAAHLSVAATGLRSRKARLIGEAAAARARTLADLAADALAERRMEVALALRSGGMSNADMVDALAVAGEYARRTIGLEPYSQQMACAAALIGGCVAEMDTGEGKTIAAFLAAAVFGLAGRCVHVVTSNDYLAGRDAEQVRPALEALGLTVGVVTGDIPVSPRRAAYAADIAYVSSKEVCFDYLRDGLADTFITGRSALASKLGRLLGAAARDDAEPLQRALDVAIIDEIDSVLIDEATTPLLISTNTKGDISEATARQALELAAGLERGIDFTVDPHGLMPTLTLRGERRLEQEVAELTGPWRVRLIRNELLRAATAAVHTLRRDHHYLVRDGKIVLIDQQNGRTMPDRYLNHSLSLMVEVKEGCAISGERKSLASISFQRFFRNYATICGLSGTVREVAVELHTVYGLRMTRIARRLPLRRDAAPPIVFSDRTQLWSRAADKAQALQARGQPVLVAVRTVTEAKRASEALHERGVIHRVLSAAQDEAEADIIAGAGARGTVTVVTNMAGRGTDIRLEAGVAELGGLVVLMCERNESRRVDRQLMGRCARQGDPGLVAEFISQRDAILQMLGPPWSKILRAWPRITSHAITRAQSICERRGRHDRLQLLRRDRQLAKVMAFAGGLD</sequence>
<accession>A0ABR7U4R8</accession>
<dbReference type="InterPro" id="IPR014001">
    <property type="entry name" value="Helicase_ATP-bd"/>
</dbReference>
<evidence type="ECO:0000256" key="3">
    <source>
        <dbReference type="ARBA" id="ARBA00022490"/>
    </source>
</evidence>
<dbReference type="SMART" id="SM00957">
    <property type="entry name" value="SecA_DEAD"/>
    <property type="match status" value="1"/>
</dbReference>
<dbReference type="InterPro" id="IPR011130">
    <property type="entry name" value="SecA_preprotein_X-link_dom"/>
</dbReference>
<keyword evidence="3" id="KW-0963">Cytoplasm</keyword>
<dbReference type="Proteomes" id="UP000639516">
    <property type="component" value="Unassembled WGS sequence"/>
</dbReference>
<keyword evidence="8" id="KW-1278">Translocase</keyword>
<dbReference type="EMBL" id="JAATTO010000014">
    <property type="protein sequence ID" value="MBC9978813.1"/>
    <property type="molecule type" value="Genomic_DNA"/>
</dbReference>
<name>A0ABR7U4R8_9BRAD</name>
<dbReference type="InterPro" id="IPR044722">
    <property type="entry name" value="SecA_SF2_C"/>
</dbReference>
<feature type="domain" description="Helicase C-terminal" evidence="12">
    <location>
        <begin position="466"/>
        <end position="621"/>
    </location>
</feature>
<feature type="domain" description="Helicase ATP-binding" evidence="11">
    <location>
        <begin position="119"/>
        <end position="300"/>
    </location>
</feature>
<dbReference type="Pfam" id="PF21090">
    <property type="entry name" value="P-loop_SecA"/>
    <property type="match status" value="2"/>
</dbReference>
<dbReference type="Pfam" id="PF07517">
    <property type="entry name" value="SecA_DEAD"/>
    <property type="match status" value="1"/>
</dbReference>
<dbReference type="InterPro" id="IPR036670">
    <property type="entry name" value="SecA_X-link_sf"/>
</dbReference>
<keyword evidence="5" id="KW-0547">Nucleotide-binding</keyword>
<dbReference type="Gene3D" id="3.90.1440.10">
    <property type="entry name" value="SecA, preprotein cross-linking domain"/>
    <property type="match status" value="1"/>
</dbReference>
<dbReference type="PRINTS" id="PR00906">
    <property type="entry name" value="SECA"/>
</dbReference>
<dbReference type="RefSeq" id="WP_188106704.1">
    <property type="nucleotide sequence ID" value="NZ_JAANIH010000061.1"/>
</dbReference>
<evidence type="ECO:0000259" key="11">
    <source>
        <dbReference type="PROSITE" id="PS51192"/>
    </source>
</evidence>
<comment type="caution">
    <text evidence="14">The sequence shown here is derived from an EMBL/GenBank/DDBJ whole genome shotgun (WGS) entry which is preliminary data.</text>
</comment>
<dbReference type="InterPro" id="IPR027417">
    <property type="entry name" value="P-loop_NTPase"/>
</dbReference>
<dbReference type="Pfam" id="PF01043">
    <property type="entry name" value="SecA_PP_bind"/>
    <property type="match status" value="1"/>
</dbReference>
<dbReference type="PANTHER" id="PTHR30612">
    <property type="entry name" value="SECA INNER MEMBRANE COMPONENT OF SEC PROTEIN SECRETION SYSTEM"/>
    <property type="match status" value="1"/>
</dbReference>
<evidence type="ECO:0000259" key="13">
    <source>
        <dbReference type="PROSITE" id="PS51196"/>
    </source>
</evidence>
<evidence type="ECO:0000256" key="1">
    <source>
        <dbReference type="ARBA" id="ARBA00022448"/>
    </source>
</evidence>
<keyword evidence="10" id="KW-0472">Membrane</keyword>